<comment type="similarity">
    <text evidence="8">Belongs to the class-I aminoacyl-tRNA synthetase family. TyrS type 1 subfamily.</text>
</comment>
<feature type="domain" description="Tyrosine--tRNA ligase SYY-like C-terminal" evidence="10">
    <location>
        <begin position="339"/>
        <end position="416"/>
    </location>
</feature>
<dbReference type="InterPro" id="IPR036986">
    <property type="entry name" value="S4_RNA-bd_sf"/>
</dbReference>
<evidence type="ECO:0000256" key="7">
    <source>
        <dbReference type="ARBA" id="ARBA00048248"/>
    </source>
</evidence>
<evidence type="ECO:0000256" key="9">
    <source>
        <dbReference type="PROSITE-ProRule" id="PRU00182"/>
    </source>
</evidence>
<comment type="subcellular location">
    <subcellularLocation>
        <location evidence="8">Cytoplasm</location>
    </subcellularLocation>
</comment>
<dbReference type="InterPro" id="IPR002307">
    <property type="entry name" value="Tyr-tRNA-ligase"/>
</dbReference>
<dbReference type="PRINTS" id="PR01040">
    <property type="entry name" value="TRNASYNTHTYR"/>
</dbReference>
<dbReference type="CDD" id="cd00165">
    <property type="entry name" value="S4"/>
    <property type="match status" value="1"/>
</dbReference>
<evidence type="ECO:0000313" key="11">
    <source>
        <dbReference type="EMBL" id="BDG04810.1"/>
    </source>
</evidence>
<dbReference type="InterPro" id="IPR024088">
    <property type="entry name" value="Tyr-tRNA-ligase_bac-type"/>
</dbReference>
<dbReference type="InterPro" id="IPR024107">
    <property type="entry name" value="Tyr-tRNA-ligase_bac_1"/>
</dbReference>
<name>A0ABM7WZ84_9BACT</name>
<keyword evidence="8" id="KW-0963">Cytoplasm</keyword>
<protein>
    <recommendedName>
        <fullName evidence="8">Tyrosine--tRNA ligase</fullName>
        <ecNumber evidence="8">6.1.1.1</ecNumber>
    </recommendedName>
    <alternativeName>
        <fullName evidence="8">Tyrosyl-tRNA synthetase</fullName>
        <shortName evidence="8">TyrRS</shortName>
    </alternativeName>
</protein>
<dbReference type="InterPro" id="IPR054608">
    <property type="entry name" value="SYY-like_C"/>
</dbReference>
<feature type="short sequence motif" description="'HIGH' region" evidence="8">
    <location>
        <begin position="38"/>
        <end position="47"/>
    </location>
</feature>
<evidence type="ECO:0000256" key="3">
    <source>
        <dbReference type="ARBA" id="ARBA00022840"/>
    </source>
</evidence>
<reference evidence="12" key="1">
    <citation type="journal article" date="2022" name="Int. J. Syst. Evol. Microbiol.">
        <title>Anaeromyxobacter oryzae sp. nov., Anaeromyxobacter diazotrophicus sp. nov. and Anaeromyxobacter paludicola sp. nov., isolated from paddy soils.</title>
        <authorList>
            <person name="Itoh H."/>
            <person name="Xu Z."/>
            <person name="Mise K."/>
            <person name="Masuda Y."/>
            <person name="Ushijima N."/>
            <person name="Hayakawa C."/>
            <person name="Shiratori Y."/>
            <person name="Senoo K."/>
        </authorList>
    </citation>
    <scope>NUCLEOTIDE SEQUENCE [LARGE SCALE GENOMIC DNA]</scope>
    <source>
        <strain evidence="12">Red232</strain>
    </source>
</reference>
<feature type="binding site" evidence="8">
    <location>
        <position position="171"/>
    </location>
    <ligand>
        <name>L-tyrosine</name>
        <dbReference type="ChEBI" id="CHEBI:58315"/>
    </ligand>
</feature>
<dbReference type="Pfam" id="PF00579">
    <property type="entry name" value="tRNA-synt_1b"/>
    <property type="match status" value="1"/>
</dbReference>
<dbReference type="InterPro" id="IPR001412">
    <property type="entry name" value="aa-tRNA-synth_I_CS"/>
</dbReference>
<dbReference type="Gene3D" id="3.10.290.10">
    <property type="entry name" value="RNA-binding S4 domain"/>
    <property type="match status" value="1"/>
</dbReference>
<dbReference type="InterPro" id="IPR014729">
    <property type="entry name" value="Rossmann-like_a/b/a_fold"/>
</dbReference>
<evidence type="ECO:0000256" key="8">
    <source>
        <dbReference type="HAMAP-Rule" id="MF_02006"/>
    </source>
</evidence>
<keyword evidence="6 8" id="KW-0030">Aminoacyl-tRNA synthetase</keyword>
<gene>
    <name evidence="8 11" type="primary">tyrS</name>
    <name evidence="11" type="ORF">AMOR_38060</name>
</gene>
<dbReference type="RefSeq" id="WP_248353297.1">
    <property type="nucleotide sequence ID" value="NZ_AP025591.1"/>
</dbReference>
<comment type="function">
    <text evidence="8">Catalyzes the attachment of tyrosine to tRNA(Tyr) in a two-step reaction: tyrosine is first activated by ATP to form Tyr-AMP and then transferred to the acceptor end of tRNA(Tyr).</text>
</comment>
<comment type="subunit">
    <text evidence="8">Homodimer.</text>
</comment>
<dbReference type="PROSITE" id="PS50889">
    <property type="entry name" value="S4"/>
    <property type="match status" value="1"/>
</dbReference>
<feature type="binding site" evidence="8">
    <location>
        <position position="167"/>
    </location>
    <ligand>
        <name>L-tyrosine</name>
        <dbReference type="ChEBI" id="CHEBI:58315"/>
    </ligand>
</feature>
<keyword evidence="12" id="KW-1185">Reference proteome</keyword>
<keyword evidence="1 8" id="KW-0436">Ligase</keyword>
<keyword evidence="5 8" id="KW-0648">Protein biosynthesis</keyword>
<dbReference type="Gene3D" id="1.10.240.10">
    <property type="entry name" value="Tyrosyl-Transfer RNA Synthetase"/>
    <property type="match status" value="1"/>
</dbReference>
<dbReference type="Gene3D" id="3.40.50.620">
    <property type="entry name" value="HUPs"/>
    <property type="match status" value="1"/>
</dbReference>
<keyword evidence="4 9" id="KW-0694">RNA-binding</keyword>
<dbReference type="PANTHER" id="PTHR11766">
    <property type="entry name" value="TYROSYL-TRNA SYNTHETASE"/>
    <property type="match status" value="1"/>
</dbReference>
<dbReference type="HAMAP" id="MF_02006">
    <property type="entry name" value="Tyr_tRNA_synth_type1"/>
    <property type="match status" value="1"/>
</dbReference>
<dbReference type="GO" id="GO:0016874">
    <property type="term" value="F:ligase activity"/>
    <property type="evidence" value="ECO:0007669"/>
    <property type="project" value="UniProtKB-KW"/>
</dbReference>
<evidence type="ECO:0000256" key="2">
    <source>
        <dbReference type="ARBA" id="ARBA00022741"/>
    </source>
</evidence>
<feature type="binding site" evidence="8">
    <location>
        <position position="33"/>
    </location>
    <ligand>
        <name>L-tyrosine</name>
        <dbReference type="ChEBI" id="CHEBI:58315"/>
    </ligand>
</feature>
<dbReference type="CDD" id="cd00805">
    <property type="entry name" value="TyrRS_core"/>
    <property type="match status" value="1"/>
</dbReference>
<keyword evidence="3 8" id="KW-0067">ATP-binding</keyword>
<evidence type="ECO:0000313" key="12">
    <source>
        <dbReference type="Proteomes" id="UP001162891"/>
    </source>
</evidence>
<feature type="binding site" evidence="8">
    <location>
        <position position="230"/>
    </location>
    <ligand>
        <name>ATP</name>
        <dbReference type="ChEBI" id="CHEBI:30616"/>
    </ligand>
</feature>
<dbReference type="SUPFAM" id="SSF52374">
    <property type="entry name" value="Nucleotidylyl transferase"/>
    <property type="match status" value="1"/>
</dbReference>
<keyword evidence="2 8" id="KW-0547">Nucleotide-binding</keyword>
<dbReference type="PANTHER" id="PTHR11766:SF0">
    <property type="entry name" value="TYROSINE--TRNA LIGASE, MITOCHONDRIAL"/>
    <property type="match status" value="1"/>
</dbReference>
<dbReference type="NCBIfam" id="TIGR00234">
    <property type="entry name" value="tyrS"/>
    <property type="match status" value="1"/>
</dbReference>
<dbReference type="EC" id="6.1.1.1" evidence="8"/>
<dbReference type="Pfam" id="PF22421">
    <property type="entry name" value="SYY_C-terminal"/>
    <property type="match status" value="1"/>
</dbReference>
<evidence type="ECO:0000256" key="5">
    <source>
        <dbReference type="ARBA" id="ARBA00022917"/>
    </source>
</evidence>
<evidence type="ECO:0000256" key="6">
    <source>
        <dbReference type="ARBA" id="ARBA00023146"/>
    </source>
</evidence>
<dbReference type="Proteomes" id="UP001162891">
    <property type="component" value="Chromosome"/>
</dbReference>
<dbReference type="SUPFAM" id="SSF55174">
    <property type="entry name" value="Alpha-L RNA-binding motif"/>
    <property type="match status" value="1"/>
</dbReference>
<sequence>MRTLLEELTPRGLIHDSTPGLPDRLANGPLTGYVGFDPTADSLHVGHLLAVMALAWLQRTGGTPIIVVGGGTGMVGDPSGKRTERPVLSVEEIDRNVAAIRGQLERFVSFEGANAARVRNNADWLRPLGLMEFLRDVGKHFTVNYMLAKDSVKGRMEAGISFTEFSYMLIQSYDFWHLFKADRCELQMGGSDQWGNITAGTELIGRKEGASVHGLTFPLLTTAAGTKFGKTEGGAVWLDPARTSPYKFFQFWLNTDDRDVERLLKFFTFLPVEEIAALLAEQARDPGKRPAQRRLAEDVTARVHGADTVRSVVEASRLLFGGTDLRGAGADVLRVLSQELPVVHLARAELEGLGVLDALVRVGLATSKGDARRGIQGKGFLVNGETVAAPERTLGAADLLHGEFVMLQKGKRNHALLVVS</sequence>
<dbReference type="InterPro" id="IPR002305">
    <property type="entry name" value="aa-tRNA-synth_Ic"/>
</dbReference>
<dbReference type="EMBL" id="AP025591">
    <property type="protein sequence ID" value="BDG04810.1"/>
    <property type="molecule type" value="Genomic_DNA"/>
</dbReference>
<evidence type="ECO:0000256" key="4">
    <source>
        <dbReference type="ARBA" id="ARBA00022884"/>
    </source>
</evidence>
<comment type="catalytic activity">
    <reaction evidence="7 8">
        <text>tRNA(Tyr) + L-tyrosine + ATP = L-tyrosyl-tRNA(Tyr) + AMP + diphosphate + H(+)</text>
        <dbReference type="Rhea" id="RHEA:10220"/>
        <dbReference type="Rhea" id="RHEA-COMP:9706"/>
        <dbReference type="Rhea" id="RHEA-COMP:9707"/>
        <dbReference type="ChEBI" id="CHEBI:15378"/>
        <dbReference type="ChEBI" id="CHEBI:30616"/>
        <dbReference type="ChEBI" id="CHEBI:33019"/>
        <dbReference type="ChEBI" id="CHEBI:58315"/>
        <dbReference type="ChEBI" id="CHEBI:78442"/>
        <dbReference type="ChEBI" id="CHEBI:78536"/>
        <dbReference type="ChEBI" id="CHEBI:456215"/>
        <dbReference type="EC" id="6.1.1.1"/>
    </reaction>
</comment>
<accession>A0ABM7WZ84</accession>
<evidence type="ECO:0000259" key="10">
    <source>
        <dbReference type="Pfam" id="PF22421"/>
    </source>
</evidence>
<proteinExistence type="inferred from homology"/>
<dbReference type="PROSITE" id="PS00178">
    <property type="entry name" value="AA_TRNA_LIGASE_I"/>
    <property type="match status" value="1"/>
</dbReference>
<organism evidence="11 12">
    <name type="scientific">Anaeromyxobacter oryzae</name>
    <dbReference type="NCBI Taxonomy" id="2918170"/>
    <lineage>
        <taxon>Bacteria</taxon>
        <taxon>Pseudomonadati</taxon>
        <taxon>Myxococcota</taxon>
        <taxon>Myxococcia</taxon>
        <taxon>Myxococcales</taxon>
        <taxon>Cystobacterineae</taxon>
        <taxon>Anaeromyxobacteraceae</taxon>
        <taxon>Anaeromyxobacter</taxon>
    </lineage>
</organism>
<feature type="short sequence motif" description="'KMSKS' region" evidence="8">
    <location>
        <begin position="227"/>
        <end position="231"/>
    </location>
</feature>
<evidence type="ECO:0000256" key="1">
    <source>
        <dbReference type="ARBA" id="ARBA00022598"/>
    </source>
</evidence>